<name>C5XCT1_SORBI</name>
<dbReference type="Proteomes" id="UP000000768">
    <property type="component" value="Chromosome 2"/>
</dbReference>
<dbReference type="InParanoid" id="C5XCT1"/>
<dbReference type="Gramene" id="EER96730">
    <property type="protein sequence ID" value="EER96730"/>
    <property type="gene ID" value="SORBI_3002G201300"/>
</dbReference>
<accession>C5XCT1</accession>
<gene>
    <name evidence="1" type="ORF">SORBI_3002G201300</name>
</gene>
<keyword evidence="2" id="KW-1185">Reference proteome</keyword>
<proteinExistence type="predicted"/>
<organism evidence="1 2">
    <name type="scientific">Sorghum bicolor</name>
    <name type="common">Sorghum</name>
    <name type="synonym">Sorghum vulgare</name>
    <dbReference type="NCBI Taxonomy" id="4558"/>
    <lineage>
        <taxon>Eukaryota</taxon>
        <taxon>Viridiplantae</taxon>
        <taxon>Streptophyta</taxon>
        <taxon>Embryophyta</taxon>
        <taxon>Tracheophyta</taxon>
        <taxon>Spermatophyta</taxon>
        <taxon>Magnoliopsida</taxon>
        <taxon>Liliopsida</taxon>
        <taxon>Poales</taxon>
        <taxon>Poaceae</taxon>
        <taxon>PACMAD clade</taxon>
        <taxon>Panicoideae</taxon>
        <taxon>Andropogonodae</taxon>
        <taxon>Andropogoneae</taxon>
        <taxon>Sorghinae</taxon>
        <taxon>Sorghum</taxon>
    </lineage>
</organism>
<sequence>MELAHAATRSSQLIAEIAHRHTSRFTCAARGGWGRARLASSHLAVAGAELDRRRCRSCPRLASPPDASPAHIFPYPLRFILA</sequence>
<reference evidence="1 2" key="1">
    <citation type="journal article" date="2009" name="Nature">
        <title>The Sorghum bicolor genome and the diversification of grasses.</title>
        <authorList>
            <person name="Paterson A.H."/>
            <person name="Bowers J.E."/>
            <person name="Bruggmann R."/>
            <person name="Dubchak I."/>
            <person name="Grimwood J."/>
            <person name="Gundlach H."/>
            <person name="Haberer G."/>
            <person name="Hellsten U."/>
            <person name="Mitros T."/>
            <person name="Poliakov A."/>
            <person name="Schmutz J."/>
            <person name="Spannagl M."/>
            <person name="Tang H."/>
            <person name="Wang X."/>
            <person name="Wicker T."/>
            <person name="Bharti A.K."/>
            <person name="Chapman J."/>
            <person name="Feltus F.A."/>
            <person name="Gowik U."/>
            <person name="Grigoriev I.V."/>
            <person name="Lyons E."/>
            <person name="Maher C.A."/>
            <person name="Martis M."/>
            <person name="Narechania A."/>
            <person name="Otillar R.P."/>
            <person name="Penning B.W."/>
            <person name="Salamov A.A."/>
            <person name="Wang Y."/>
            <person name="Zhang L."/>
            <person name="Carpita N.C."/>
            <person name="Freeling M."/>
            <person name="Gingle A.R."/>
            <person name="Hash C.T."/>
            <person name="Keller B."/>
            <person name="Klein P."/>
            <person name="Kresovich S."/>
            <person name="McCann M.C."/>
            <person name="Ming R."/>
            <person name="Peterson D.G."/>
            <person name="Mehboob-ur-Rahman"/>
            <person name="Ware D."/>
            <person name="Westhoff P."/>
            <person name="Mayer K.F."/>
            <person name="Messing J."/>
            <person name="Rokhsar D.S."/>
        </authorList>
    </citation>
    <scope>NUCLEOTIDE SEQUENCE [LARGE SCALE GENOMIC DNA]</scope>
    <source>
        <strain evidence="2">cv. BTx623</strain>
    </source>
</reference>
<dbReference type="EMBL" id="CM000761">
    <property type="protein sequence ID" value="EER96730.2"/>
    <property type="molecule type" value="Genomic_DNA"/>
</dbReference>
<evidence type="ECO:0000313" key="1">
    <source>
        <dbReference type="EMBL" id="EER96730.2"/>
    </source>
</evidence>
<dbReference type="HOGENOM" id="CLU_028567_6_0_1"/>
<protein>
    <submittedName>
        <fullName evidence="1">Uncharacterized protein</fullName>
    </submittedName>
</protein>
<dbReference type="AlphaFoldDB" id="C5XCT1"/>
<reference evidence="2" key="2">
    <citation type="journal article" date="2018" name="Plant J.">
        <title>The Sorghum bicolor reference genome: improved assembly, gene annotations, a transcriptome atlas, and signatures of genome organization.</title>
        <authorList>
            <person name="McCormick R.F."/>
            <person name="Truong S.K."/>
            <person name="Sreedasyam A."/>
            <person name="Jenkins J."/>
            <person name="Shu S."/>
            <person name="Sims D."/>
            <person name="Kennedy M."/>
            <person name="Amirebrahimi M."/>
            <person name="Weers B.D."/>
            <person name="McKinley B."/>
            <person name="Mattison A."/>
            <person name="Morishige D.T."/>
            <person name="Grimwood J."/>
            <person name="Schmutz J."/>
            <person name="Mullet J.E."/>
        </authorList>
    </citation>
    <scope>NUCLEOTIDE SEQUENCE [LARGE SCALE GENOMIC DNA]</scope>
    <source>
        <strain evidence="2">cv. BTx623</strain>
    </source>
</reference>
<evidence type="ECO:0000313" key="2">
    <source>
        <dbReference type="Proteomes" id="UP000000768"/>
    </source>
</evidence>